<protein>
    <submittedName>
        <fullName evidence="1">Uncharacterized protein</fullName>
    </submittedName>
</protein>
<dbReference type="Proteomes" id="UP000216020">
    <property type="component" value="Unassembled WGS sequence"/>
</dbReference>
<name>A0A261S0J4_9BORD</name>
<keyword evidence="2" id="KW-1185">Reference proteome</keyword>
<evidence type="ECO:0000313" key="2">
    <source>
        <dbReference type="Proteomes" id="UP000216020"/>
    </source>
</evidence>
<evidence type="ECO:0000313" key="1">
    <source>
        <dbReference type="EMBL" id="OZI30864.1"/>
    </source>
</evidence>
<proteinExistence type="predicted"/>
<dbReference type="EMBL" id="NEVM01000005">
    <property type="protein sequence ID" value="OZI30864.1"/>
    <property type="molecule type" value="Genomic_DNA"/>
</dbReference>
<gene>
    <name evidence="1" type="ORF">CAL29_23110</name>
</gene>
<dbReference type="AlphaFoldDB" id="A0A261S0J4"/>
<organism evidence="1 2">
    <name type="scientific">Bordetella genomosp. 10</name>
    <dbReference type="NCBI Taxonomy" id="1416804"/>
    <lineage>
        <taxon>Bacteria</taxon>
        <taxon>Pseudomonadati</taxon>
        <taxon>Pseudomonadota</taxon>
        <taxon>Betaproteobacteria</taxon>
        <taxon>Burkholderiales</taxon>
        <taxon>Alcaligenaceae</taxon>
        <taxon>Bordetella</taxon>
    </lineage>
</organism>
<sequence length="108" mass="11786">MFGVGQHWSDAADPMGVGGVAAGILENRAERAKRLRLINRILHPAGLTAGDWDGESYCVEDAQGRSKVAPDLSALWRIAEQMGHARIDPLETDFLPTSPWPDSYRASN</sequence>
<accession>A0A261S0J4</accession>
<reference evidence="2" key="1">
    <citation type="submission" date="2017-05" db="EMBL/GenBank/DDBJ databases">
        <title>Complete and WGS of Bordetella genogroups.</title>
        <authorList>
            <person name="Spilker T."/>
            <person name="Lipuma J."/>
        </authorList>
    </citation>
    <scope>NUCLEOTIDE SEQUENCE [LARGE SCALE GENOMIC DNA]</scope>
    <source>
        <strain evidence="2">AU16122</strain>
    </source>
</reference>
<comment type="caution">
    <text evidence="1">The sequence shown here is derived from an EMBL/GenBank/DDBJ whole genome shotgun (WGS) entry which is preliminary data.</text>
</comment>